<feature type="domain" description="Plastocyanin-like" evidence="3">
    <location>
        <begin position="236"/>
        <end position="333"/>
    </location>
</feature>
<reference evidence="6 7" key="1">
    <citation type="journal article" date="2021" name="Microorganisms">
        <title>Acidisoma silvae sp. nov. and Acidisomacellulosilytica sp. nov., Two Acidophilic Bacteria Isolated from Decaying Wood, Hydrolyzing Cellulose and Producing Poly-3-hydroxybutyrate.</title>
        <authorList>
            <person name="Mieszkin S."/>
            <person name="Pouder E."/>
            <person name="Uroz S."/>
            <person name="Simon-Colin C."/>
            <person name="Alain K."/>
        </authorList>
    </citation>
    <scope>NUCLEOTIDE SEQUENCE [LARGE SCALE GENOMIC DNA]</scope>
    <source>
        <strain evidence="6 7">HW T5.17</strain>
    </source>
</reference>
<name>A0A963Z079_9PROT</name>
<dbReference type="Proteomes" id="UP000721844">
    <property type="component" value="Unassembled WGS sequence"/>
</dbReference>
<dbReference type="Pfam" id="PF00394">
    <property type="entry name" value="Cu-oxidase"/>
    <property type="match status" value="1"/>
</dbReference>
<dbReference type="PROSITE" id="PS00079">
    <property type="entry name" value="MULTICOPPER_OXIDASE1"/>
    <property type="match status" value="1"/>
</dbReference>
<dbReference type="InterPro" id="IPR011706">
    <property type="entry name" value="Cu-oxidase_C"/>
</dbReference>
<dbReference type="CDD" id="cd13896">
    <property type="entry name" value="CuRO_3_CopA"/>
    <property type="match status" value="1"/>
</dbReference>
<gene>
    <name evidence="6" type="ORF">ACELLULO517_08710</name>
</gene>
<dbReference type="CDD" id="cd13865">
    <property type="entry name" value="CuRO_1_LCC_like_3"/>
    <property type="match status" value="1"/>
</dbReference>
<dbReference type="GO" id="GO:0005507">
    <property type="term" value="F:copper ion binding"/>
    <property type="evidence" value="ECO:0007669"/>
    <property type="project" value="InterPro"/>
</dbReference>
<keyword evidence="1" id="KW-0479">Metal-binding</keyword>
<dbReference type="InterPro" id="IPR001117">
    <property type="entry name" value="Cu-oxidase_2nd"/>
</dbReference>
<protein>
    <submittedName>
        <fullName evidence="6">Multicopper oxidase family protein</fullName>
    </submittedName>
</protein>
<sequence length="495" mass="52993">MTDHLTRRRLLGAAGATLALPLARRAEASAPVAHQLVAGTRMLDVNGRAARVYRLVNETGQPGLALNPGERFNVTLHNTLAEQTIIHWHGQLPDWKQDGFPWPETPPLPAGASKTYDFAPIAGTFWMHSHQGMQEQGLMTAPLIVRDNATATEDRQEVVLMLHDFSFRSPEDLLAGLSKPGAMGGMSAGATGSMQMTAGQMTAGQMKSGSMPTMPMNGMPSDDVDLNDIDYDAFLANDRTLTDPEVVSVEKSGRLRLRVINAASSSQFWLDLGALTGQVVAVDGHAVHPVSGARFPLAIAQRLDILVDLPTAGAFPVLARLEGSDRQTGLVLATAGAAVKKQPDKAGASTSPLDLSLEQKLSAVTPLAARKADISQTILLSGAMQPYAWSLDQAAWPNVPPLMLTAGQRVEIDLINASTMAHPMHLHGHAFQVVALGGKPVQGAVRDTVMVPPLGGSVRIAFDAVNPGRWAFHCHNLYHMMTGMMMEFRYQGIAV</sequence>
<dbReference type="AlphaFoldDB" id="A0A963Z079"/>
<dbReference type="CDD" id="cd13887">
    <property type="entry name" value="CuRO_2_MCO_like_2"/>
    <property type="match status" value="1"/>
</dbReference>
<feature type="domain" description="Plastocyanin-like" evidence="5">
    <location>
        <begin position="60"/>
        <end position="148"/>
    </location>
</feature>
<evidence type="ECO:0000256" key="1">
    <source>
        <dbReference type="ARBA" id="ARBA00022723"/>
    </source>
</evidence>
<proteinExistence type="predicted"/>
<dbReference type="EMBL" id="JAESVA010000003">
    <property type="protein sequence ID" value="MCB8880311.1"/>
    <property type="molecule type" value="Genomic_DNA"/>
</dbReference>
<dbReference type="InterPro" id="IPR008972">
    <property type="entry name" value="Cupredoxin"/>
</dbReference>
<evidence type="ECO:0000259" key="4">
    <source>
        <dbReference type="Pfam" id="PF07731"/>
    </source>
</evidence>
<dbReference type="Pfam" id="PF07731">
    <property type="entry name" value="Cu-oxidase_2"/>
    <property type="match status" value="1"/>
</dbReference>
<dbReference type="InterPro" id="IPR011707">
    <property type="entry name" value="Cu-oxidase-like_N"/>
</dbReference>
<feature type="domain" description="Plastocyanin-like" evidence="4">
    <location>
        <begin position="379"/>
        <end position="490"/>
    </location>
</feature>
<dbReference type="Pfam" id="PF07732">
    <property type="entry name" value="Cu-oxidase_3"/>
    <property type="match status" value="1"/>
</dbReference>
<dbReference type="SUPFAM" id="SSF49503">
    <property type="entry name" value="Cupredoxins"/>
    <property type="match status" value="3"/>
</dbReference>
<dbReference type="Gene3D" id="2.60.40.420">
    <property type="entry name" value="Cupredoxins - blue copper proteins"/>
    <property type="match status" value="3"/>
</dbReference>
<evidence type="ECO:0000313" key="6">
    <source>
        <dbReference type="EMBL" id="MCB8880311.1"/>
    </source>
</evidence>
<comment type="caution">
    <text evidence="6">The sequence shown here is derived from an EMBL/GenBank/DDBJ whole genome shotgun (WGS) entry which is preliminary data.</text>
</comment>
<evidence type="ECO:0000259" key="5">
    <source>
        <dbReference type="Pfam" id="PF07732"/>
    </source>
</evidence>
<evidence type="ECO:0000259" key="3">
    <source>
        <dbReference type="Pfam" id="PF00394"/>
    </source>
</evidence>
<organism evidence="6 7">
    <name type="scientific">Acidisoma cellulosilyticum</name>
    <dbReference type="NCBI Taxonomy" id="2802395"/>
    <lineage>
        <taxon>Bacteria</taxon>
        <taxon>Pseudomonadati</taxon>
        <taxon>Pseudomonadota</taxon>
        <taxon>Alphaproteobacteria</taxon>
        <taxon>Acetobacterales</taxon>
        <taxon>Acidocellaceae</taxon>
        <taxon>Acidisoma</taxon>
    </lineage>
</organism>
<dbReference type="InterPro" id="IPR006311">
    <property type="entry name" value="TAT_signal"/>
</dbReference>
<dbReference type="InterPro" id="IPR033138">
    <property type="entry name" value="Cu_oxidase_CS"/>
</dbReference>
<dbReference type="PANTHER" id="PTHR11709">
    <property type="entry name" value="MULTI-COPPER OXIDASE"/>
    <property type="match status" value="1"/>
</dbReference>
<dbReference type="InterPro" id="IPR045087">
    <property type="entry name" value="Cu-oxidase_fam"/>
</dbReference>
<dbReference type="InterPro" id="IPR034279">
    <property type="entry name" value="CuRO_3_CopA"/>
</dbReference>
<dbReference type="InterPro" id="IPR002355">
    <property type="entry name" value="Cu_oxidase_Cu_BS"/>
</dbReference>
<keyword evidence="2" id="KW-0560">Oxidoreductase</keyword>
<dbReference type="RefSeq" id="WP_227306947.1">
    <property type="nucleotide sequence ID" value="NZ_JAESVA010000003.1"/>
</dbReference>
<evidence type="ECO:0000256" key="2">
    <source>
        <dbReference type="ARBA" id="ARBA00023002"/>
    </source>
</evidence>
<dbReference type="PROSITE" id="PS51318">
    <property type="entry name" value="TAT"/>
    <property type="match status" value="1"/>
</dbReference>
<evidence type="ECO:0000313" key="7">
    <source>
        <dbReference type="Proteomes" id="UP000721844"/>
    </source>
</evidence>
<dbReference type="PROSITE" id="PS00080">
    <property type="entry name" value="MULTICOPPER_OXIDASE2"/>
    <property type="match status" value="1"/>
</dbReference>
<keyword evidence="7" id="KW-1185">Reference proteome</keyword>
<dbReference type="GO" id="GO:0016491">
    <property type="term" value="F:oxidoreductase activity"/>
    <property type="evidence" value="ECO:0007669"/>
    <property type="project" value="UniProtKB-KW"/>
</dbReference>
<accession>A0A963Z079</accession>